<dbReference type="Pfam" id="PF13302">
    <property type="entry name" value="Acetyltransf_3"/>
    <property type="match status" value="1"/>
</dbReference>
<dbReference type="Gene3D" id="3.40.630.30">
    <property type="match status" value="1"/>
</dbReference>
<keyword evidence="2" id="KW-0012">Acyltransferase</keyword>
<feature type="domain" description="N-acetyltransferase" evidence="4">
    <location>
        <begin position="24"/>
        <end position="194"/>
    </location>
</feature>
<dbReference type="PROSITE" id="PS51186">
    <property type="entry name" value="GNAT"/>
    <property type="match status" value="1"/>
</dbReference>
<evidence type="ECO:0000256" key="2">
    <source>
        <dbReference type="ARBA" id="ARBA00023315"/>
    </source>
</evidence>
<dbReference type="GO" id="GO:0005737">
    <property type="term" value="C:cytoplasm"/>
    <property type="evidence" value="ECO:0007669"/>
    <property type="project" value="TreeGrafter"/>
</dbReference>
<evidence type="ECO:0000259" key="4">
    <source>
        <dbReference type="PROSITE" id="PS51186"/>
    </source>
</evidence>
<comment type="caution">
    <text evidence="5">The sequence shown here is derived from an EMBL/GenBank/DDBJ whole genome shotgun (WGS) entry which is preliminary data.</text>
</comment>
<comment type="similarity">
    <text evidence="3">Belongs to the acetyltransferase family. RimJ subfamily.</text>
</comment>
<dbReference type="InterPro" id="IPR051531">
    <property type="entry name" value="N-acetyltransferase"/>
</dbReference>
<dbReference type="InterPro" id="IPR016181">
    <property type="entry name" value="Acyl_CoA_acyltransferase"/>
</dbReference>
<sequence length="214" mass="24954">MTLDVMFFRFSGGEEQPTLTTREVVMRPPVFSDYEAWCQVRLESREFLQPWEPTWPPTDLLRTAFKARIRRYAKDRREGTGYTFFLFHRETGALLGGITLSNVRRGVTQSATLGYWMGVNSAGKGLMRQSVSRLLLFVFEDLKLHRVEAACLPHNTASINLLKRVGFREEGYARRYLYINGQWQDHILFAILKDDVEYSDTFSPQNERDGDNRR</sequence>
<name>A0A1U7JCL9_9HYPH</name>
<dbReference type="RefSeq" id="WP_036489875.1">
    <property type="nucleotide sequence ID" value="NZ_LVVZ01000041.1"/>
</dbReference>
<protein>
    <submittedName>
        <fullName evidence="5">GCN5 family acetyltransferase</fullName>
    </submittedName>
</protein>
<reference evidence="5 6" key="1">
    <citation type="submission" date="2016-03" db="EMBL/GenBank/DDBJ databases">
        <title>Genome sequence of Nesiotobacter sp. nov., a moderately halophilic alphaproteobacterium isolated from the Yellow Sea, China.</title>
        <authorList>
            <person name="Zhang G."/>
            <person name="Zhang R."/>
        </authorList>
    </citation>
    <scope>NUCLEOTIDE SEQUENCE [LARGE SCALE GENOMIC DNA]</scope>
    <source>
        <strain evidence="5 6">WB1-6</strain>
    </source>
</reference>
<evidence type="ECO:0000313" key="5">
    <source>
        <dbReference type="EMBL" id="OKL42500.1"/>
    </source>
</evidence>
<dbReference type="GO" id="GO:0008999">
    <property type="term" value="F:protein-N-terminal-alanine acetyltransferase activity"/>
    <property type="evidence" value="ECO:0007669"/>
    <property type="project" value="TreeGrafter"/>
</dbReference>
<accession>A0A1U7JCL9</accession>
<dbReference type="PANTHER" id="PTHR43792">
    <property type="entry name" value="GNAT FAMILY, PUTATIVE (AFU_ORTHOLOGUE AFUA_3G00765)-RELATED-RELATED"/>
    <property type="match status" value="1"/>
</dbReference>
<evidence type="ECO:0000313" key="6">
    <source>
        <dbReference type="Proteomes" id="UP000185783"/>
    </source>
</evidence>
<proteinExistence type="inferred from homology"/>
<dbReference type="InterPro" id="IPR000182">
    <property type="entry name" value="GNAT_dom"/>
</dbReference>
<keyword evidence="6" id="KW-1185">Reference proteome</keyword>
<evidence type="ECO:0000256" key="3">
    <source>
        <dbReference type="ARBA" id="ARBA00038502"/>
    </source>
</evidence>
<keyword evidence="1 5" id="KW-0808">Transferase</keyword>
<dbReference type="PANTHER" id="PTHR43792:SF8">
    <property type="entry name" value="[RIBOSOMAL PROTEIN US5]-ALANINE N-ACETYLTRANSFERASE"/>
    <property type="match status" value="1"/>
</dbReference>
<evidence type="ECO:0000256" key="1">
    <source>
        <dbReference type="ARBA" id="ARBA00022679"/>
    </source>
</evidence>
<gene>
    <name evidence="5" type="ORF">A3843_17690</name>
</gene>
<dbReference type="Proteomes" id="UP000185783">
    <property type="component" value="Unassembled WGS sequence"/>
</dbReference>
<dbReference type="STRING" id="197461.A3843_17690"/>
<dbReference type="EMBL" id="LVVZ01000041">
    <property type="protein sequence ID" value="OKL42500.1"/>
    <property type="molecule type" value="Genomic_DNA"/>
</dbReference>
<dbReference type="SUPFAM" id="SSF55729">
    <property type="entry name" value="Acyl-CoA N-acyltransferases (Nat)"/>
    <property type="match status" value="1"/>
</dbReference>
<organism evidence="5 6">
    <name type="scientific">Pseudovibrio exalbescens</name>
    <dbReference type="NCBI Taxonomy" id="197461"/>
    <lineage>
        <taxon>Bacteria</taxon>
        <taxon>Pseudomonadati</taxon>
        <taxon>Pseudomonadota</taxon>
        <taxon>Alphaproteobacteria</taxon>
        <taxon>Hyphomicrobiales</taxon>
        <taxon>Stappiaceae</taxon>
        <taxon>Pseudovibrio</taxon>
    </lineage>
</organism>
<dbReference type="AlphaFoldDB" id="A0A1U7JCL9"/>